<accession>A0ABU8PJV7</accession>
<gene>
    <name evidence="1" type="ORF">WH297_19235</name>
</gene>
<dbReference type="Proteomes" id="UP001375812">
    <property type="component" value="Unassembled WGS sequence"/>
</dbReference>
<protein>
    <recommendedName>
        <fullName evidence="3">Phage protein</fullName>
    </recommendedName>
</protein>
<dbReference type="EMBL" id="JBBGZH010000002">
    <property type="protein sequence ID" value="MEJ5021850.1"/>
    <property type="molecule type" value="Genomic_DNA"/>
</dbReference>
<comment type="caution">
    <text evidence="1">The sequence shown here is derived from an EMBL/GenBank/DDBJ whole genome shotgun (WGS) entry which is preliminary data.</text>
</comment>
<evidence type="ECO:0008006" key="3">
    <source>
        <dbReference type="Google" id="ProtNLM"/>
    </source>
</evidence>
<name>A0ABU8PJV7_9HYPH</name>
<proteinExistence type="predicted"/>
<evidence type="ECO:0000313" key="1">
    <source>
        <dbReference type="EMBL" id="MEJ5021850.1"/>
    </source>
</evidence>
<reference evidence="1 2" key="1">
    <citation type="submission" date="2023-12" db="EMBL/GenBank/DDBJ databases">
        <title>Gut-associated functions are favored during microbiome assembly across C. elegans life.</title>
        <authorList>
            <person name="Zimmermann J."/>
        </authorList>
    </citation>
    <scope>NUCLEOTIDE SEQUENCE [LARGE SCALE GENOMIC DNA]</scope>
    <source>
        <strain evidence="1 2">MYb71</strain>
    </source>
</reference>
<evidence type="ECO:0000313" key="2">
    <source>
        <dbReference type="Proteomes" id="UP001375812"/>
    </source>
</evidence>
<dbReference type="RefSeq" id="WP_105544236.1">
    <property type="nucleotide sequence ID" value="NZ_JBBGZH010000002.1"/>
</dbReference>
<sequence length="72" mass="8117">METAPIAAEVKYQDILNENDEAIFLLDAILMMAPQIEDAEQTNALTTVAHIAKRHLKKVEQLIDAVRKESKK</sequence>
<organism evidence="1 2">
    <name type="scientific">Ochrobactrum vermis</name>
    <dbReference type="NCBI Taxonomy" id="1827297"/>
    <lineage>
        <taxon>Bacteria</taxon>
        <taxon>Pseudomonadati</taxon>
        <taxon>Pseudomonadota</taxon>
        <taxon>Alphaproteobacteria</taxon>
        <taxon>Hyphomicrobiales</taxon>
        <taxon>Brucellaceae</taxon>
        <taxon>Brucella/Ochrobactrum group</taxon>
        <taxon>Ochrobactrum</taxon>
    </lineage>
</organism>
<keyword evidence="2" id="KW-1185">Reference proteome</keyword>